<dbReference type="InterPro" id="IPR001345">
    <property type="entry name" value="PG/BPGM_mutase_AS"/>
</dbReference>
<dbReference type="PROSITE" id="PS00175">
    <property type="entry name" value="PG_MUTASE"/>
    <property type="match status" value="1"/>
</dbReference>
<proteinExistence type="predicted"/>
<evidence type="ECO:0000313" key="1">
    <source>
        <dbReference type="EMBL" id="CAD9814427.1"/>
    </source>
</evidence>
<dbReference type="SMART" id="SM00855">
    <property type="entry name" value="PGAM"/>
    <property type="match status" value="1"/>
</dbReference>
<dbReference type="PANTHER" id="PTHR47821:SF2">
    <property type="entry name" value="PHOSPHOGLYCERATE MUTASE FAMILY PROTEIN"/>
    <property type="match status" value="1"/>
</dbReference>
<reference evidence="1" key="1">
    <citation type="submission" date="2021-01" db="EMBL/GenBank/DDBJ databases">
        <authorList>
            <person name="Corre E."/>
            <person name="Pelletier E."/>
            <person name="Niang G."/>
            <person name="Scheremetjew M."/>
            <person name="Finn R."/>
            <person name="Kale V."/>
            <person name="Holt S."/>
            <person name="Cochrane G."/>
            <person name="Meng A."/>
            <person name="Brown T."/>
            <person name="Cohen L."/>
        </authorList>
    </citation>
    <scope>NUCLEOTIDE SEQUENCE</scope>
    <source>
        <strain evidence="1">CCMP2084</strain>
    </source>
</reference>
<dbReference type="InterPro" id="IPR013078">
    <property type="entry name" value="His_Pase_superF_clade-1"/>
</dbReference>
<dbReference type="Gene3D" id="3.40.50.1240">
    <property type="entry name" value="Phosphoglycerate mutase-like"/>
    <property type="match status" value="1"/>
</dbReference>
<evidence type="ECO:0008006" key="2">
    <source>
        <dbReference type="Google" id="ProtNLM"/>
    </source>
</evidence>
<organism evidence="1">
    <name type="scientific">Attheya septentrionalis</name>
    <dbReference type="NCBI Taxonomy" id="420275"/>
    <lineage>
        <taxon>Eukaryota</taxon>
        <taxon>Sar</taxon>
        <taxon>Stramenopiles</taxon>
        <taxon>Ochrophyta</taxon>
        <taxon>Bacillariophyta</taxon>
        <taxon>Coscinodiscophyceae</taxon>
        <taxon>Chaetocerotophycidae</taxon>
        <taxon>Chaetocerotales</taxon>
        <taxon>Attheyaceae</taxon>
        <taxon>Attheya</taxon>
    </lineage>
</organism>
<dbReference type="PANTHER" id="PTHR47821">
    <property type="entry name" value="PHOSPHOGLYCERATE MUTASE FAMILY PROTEIN"/>
    <property type="match status" value="1"/>
</dbReference>
<protein>
    <recommendedName>
        <fullName evidence="2">Phosphoglycerate mutase (2,3-diphosphoglycerate-dependent)</fullName>
    </recommendedName>
</protein>
<dbReference type="EMBL" id="HBHQ01009253">
    <property type="protein sequence ID" value="CAD9814427.1"/>
    <property type="molecule type" value="Transcribed_RNA"/>
</dbReference>
<dbReference type="AlphaFoldDB" id="A0A7S2UDN8"/>
<sequence length="283" mass="31351">MWIACSSRSTASFYTIAAAAAAVLFCLTEGEAFIVVPSKFEFKFQSRSNMALRSISSSNALLELPKLSMQYFVLRHGQSLANVEGIISSDPSISTVQHGLSEAGQAQARRAGQDVCQQLAGKRVAIWSSDFLRARETAQHVADAILKSSHTHHEHEHGVSLYQDQVLLETRLRERFFGTLNGGPDSEYPSVWKYDALDSAHEEFGVESVDSVMTRTTQLVTELNAYDQEVDACILVAHGDVLQIIQTAFQKWDGRYHRQLPHLDTAVLRPLHLSPQPSSPPSI</sequence>
<dbReference type="Pfam" id="PF00300">
    <property type="entry name" value="His_Phos_1"/>
    <property type="match status" value="1"/>
</dbReference>
<dbReference type="CDD" id="cd07067">
    <property type="entry name" value="HP_PGM_like"/>
    <property type="match status" value="1"/>
</dbReference>
<dbReference type="GO" id="GO:0003824">
    <property type="term" value="F:catalytic activity"/>
    <property type="evidence" value="ECO:0007669"/>
    <property type="project" value="InterPro"/>
</dbReference>
<accession>A0A7S2UDN8</accession>
<name>A0A7S2UDN8_9STRA</name>
<dbReference type="SUPFAM" id="SSF53254">
    <property type="entry name" value="Phosphoglycerate mutase-like"/>
    <property type="match status" value="1"/>
</dbReference>
<dbReference type="InterPro" id="IPR029033">
    <property type="entry name" value="His_PPase_superfam"/>
</dbReference>
<gene>
    <name evidence="1" type="ORF">ASEP1449_LOCUS6252</name>
</gene>